<evidence type="ECO:0000313" key="2">
    <source>
        <dbReference type="Proteomes" id="UP000005867"/>
    </source>
</evidence>
<dbReference type="STRING" id="1104324.P186_2896"/>
<evidence type="ECO:0000313" key="1">
    <source>
        <dbReference type="EMBL" id="AET34272.1"/>
    </source>
</evidence>
<proteinExistence type="predicted"/>
<accession>G7VFR6</accession>
<sequence>MGAMGIVLSTSSSGKPIAMLIAWLAAPPTRLSMAAKATAQPRRGSSISDHVVGVSSVPVCVSAIFSFRRPPFQQSYIGPTFNC</sequence>
<name>G7VFR6_9CREN</name>
<keyword evidence="2" id="KW-1185">Reference proteome</keyword>
<reference evidence="1 2" key="1">
    <citation type="journal article" date="2012" name="J. Bacteriol.">
        <title>Complete genome sequence of strain 1860, a crenarchaeon of the genus pyrobaculum able to grow with various electron acceptors.</title>
        <authorList>
            <person name="Mardanov A.V."/>
            <person name="Gumerov V.M."/>
            <person name="Slobodkina G.B."/>
            <person name="Beletsky A.V."/>
            <person name="Bonch-Osmolovskaya E.A."/>
            <person name="Ravin N.V."/>
            <person name="Skryabin K.G."/>
        </authorList>
    </citation>
    <scope>NUCLEOTIDE SEQUENCE [LARGE SCALE GENOMIC DNA]</scope>
    <source>
        <strain evidence="1 2">1860</strain>
    </source>
</reference>
<dbReference type="BioCyc" id="PSP1104324:GJSN-2834-MONOMER"/>
<gene>
    <name evidence="1" type="ORF">P186_2896</name>
</gene>
<protein>
    <submittedName>
        <fullName evidence="1">Uncharacterized protein</fullName>
    </submittedName>
</protein>
<dbReference type="AlphaFoldDB" id="G7VFR6"/>
<dbReference type="KEGG" id="pyr:P186_2896"/>
<dbReference type="EMBL" id="CP003098">
    <property type="protein sequence ID" value="AET34272.1"/>
    <property type="molecule type" value="Genomic_DNA"/>
</dbReference>
<dbReference type="HOGENOM" id="CLU_2534819_0_0_2"/>
<dbReference type="Proteomes" id="UP000005867">
    <property type="component" value="Chromosome"/>
</dbReference>
<organism evidence="1 2">
    <name type="scientific">Pyrobaculum ferrireducens</name>
    <dbReference type="NCBI Taxonomy" id="1104324"/>
    <lineage>
        <taxon>Archaea</taxon>
        <taxon>Thermoproteota</taxon>
        <taxon>Thermoprotei</taxon>
        <taxon>Thermoproteales</taxon>
        <taxon>Thermoproteaceae</taxon>
        <taxon>Pyrobaculum</taxon>
    </lineage>
</organism>